<name>A0A077ZVR5_STYLE</name>
<sequence>MILAFVQYPSIDLPIKQLGDLEQFMKEKFLWSQRSLSREYFRWLDKKLAQENQLHLKFCYKVDLQNFEELKKELKLKINFSDYATMLIKMLNNCIKDQNIYQLAQFQNKLTNQRLTELAKIIKLKNPSLLNQIQKVGDTTKSQQYLRTNQPLQTYGTQQLNQSSQSQLKQHSTQTNKQTQQIQNKS</sequence>
<keyword evidence="4" id="KW-1185">Reference proteome</keyword>
<dbReference type="AlphaFoldDB" id="A0A077ZVR5"/>
<dbReference type="InterPro" id="IPR032396">
    <property type="entry name" value="SAS-6_N"/>
</dbReference>
<accession>A0A077ZVR5</accession>
<gene>
    <name evidence="3" type="primary">Contig6994.g338</name>
    <name evidence="3" type="ORF">STYLEM_2311</name>
</gene>
<evidence type="ECO:0000313" key="3">
    <source>
        <dbReference type="EMBL" id="CDW73335.1"/>
    </source>
</evidence>
<feature type="domain" description="Spindle assembly abnormal protein 6 N-terminal" evidence="2">
    <location>
        <begin position="42"/>
        <end position="108"/>
    </location>
</feature>
<evidence type="ECO:0000259" key="2">
    <source>
        <dbReference type="Pfam" id="PF16531"/>
    </source>
</evidence>
<dbReference type="InParanoid" id="A0A077ZVR5"/>
<dbReference type="Proteomes" id="UP000039865">
    <property type="component" value="Unassembled WGS sequence"/>
</dbReference>
<reference evidence="3 4" key="1">
    <citation type="submission" date="2014-06" db="EMBL/GenBank/DDBJ databases">
        <authorList>
            <person name="Swart Estienne"/>
        </authorList>
    </citation>
    <scope>NUCLEOTIDE SEQUENCE [LARGE SCALE GENOMIC DNA]</scope>
    <source>
        <strain evidence="3 4">130c</strain>
    </source>
</reference>
<dbReference type="EMBL" id="CCKQ01002244">
    <property type="protein sequence ID" value="CDW73335.1"/>
    <property type="molecule type" value="Genomic_DNA"/>
</dbReference>
<evidence type="ECO:0000313" key="4">
    <source>
        <dbReference type="Proteomes" id="UP000039865"/>
    </source>
</evidence>
<proteinExistence type="predicted"/>
<organism evidence="3 4">
    <name type="scientific">Stylonychia lemnae</name>
    <name type="common">Ciliate</name>
    <dbReference type="NCBI Taxonomy" id="5949"/>
    <lineage>
        <taxon>Eukaryota</taxon>
        <taxon>Sar</taxon>
        <taxon>Alveolata</taxon>
        <taxon>Ciliophora</taxon>
        <taxon>Intramacronucleata</taxon>
        <taxon>Spirotrichea</taxon>
        <taxon>Stichotrichia</taxon>
        <taxon>Sporadotrichida</taxon>
        <taxon>Oxytrichidae</taxon>
        <taxon>Stylonychinae</taxon>
        <taxon>Stylonychia</taxon>
    </lineage>
</organism>
<dbReference type="Pfam" id="PF16531">
    <property type="entry name" value="SAS-6_N"/>
    <property type="match status" value="1"/>
</dbReference>
<evidence type="ECO:0000256" key="1">
    <source>
        <dbReference type="SAM" id="MobiDB-lite"/>
    </source>
</evidence>
<dbReference type="InterPro" id="IPR038558">
    <property type="entry name" value="SAS-6_N_sf"/>
</dbReference>
<dbReference type="Gene3D" id="2.170.210.20">
    <property type="entry name" value="Spindle assembly abnormal protein 6, N-terminal domain"/>
    <property type="match status" value="1"/>
</dbReference>
<protein>
    <recommendedName>
        <fullName evidence="2">Spindle assembly abnormal protein 6 N-terminal domain-containing protein</fullName>
    </recommendedName>
</protein>
<feature type="region of interest" description="Disordered" evidence="1">
    <location>
        <begin position="162"/>
        <end position="186"/>
    </location>
</feature>